<evidence type="ECO:0000256" key="1">
    <source>
        <dbReference type="ARBA" id="ARBA00022729"/>
    </source>
</evidence>
<organism evidence="7 8">
    <name type="scientific">[Clostridium] methylpentosum DSM 5476</name>
    <dbReference type="NCBI Taxonomy" id="537013"/>
    <lineage>
        <taxon>Bacteria</taxon>
        <taxon>Bacillati</taxon>
        <taxon>Bacillota</taxon>
        <taxon>Clostridia</taxon>
        <taxon>Eubacteriales</taxon>
        <taxon>Oscillospiraceae</taxon>
        <taxon>Oscillospiraceae incertae sedis</taxon>
    </lineage>
</organism>
<dbReference type="SUPFAM" id="SSF51261">
    <property type="entry name" value="Duplicated hybrid motif"/>
    <property type="match status" value="1"/>
</dbReference>
<name>C0EB61_9FIRM</name>
<reference evidence="7 8" key="1">
    <citation type="submission" date="2009-01" db="EMBL/GenBank/DDBJ databases">
        <authorList>
            <person name="Fulton L."/>
            <person name="Clifton S."/>
            <person name="Fulton B."/>
            <person name="Xu J."/>
            <person name="Minx P."/>
            <person name="Pepin K.H."/>
            <person name="Johnson M."/>
            <person name="Bhonagiri V."/>
            <person name="Nash W.E."/>
            <person name="Mardis E.R."/>
            <person name="Wilson R.K."/>
        </authorList>
    </citation>
    <scope>NUCLEOTIDE SEQUENCE [LARGE SCALE GENOMIC DNA]</scope>
    <source>
        <strain evidence="7 8">DSM 5476</strain>
    </source>
</reference>
<proteinExistence type="predicted"/>
<keyword evidence="2" id="KW-0175">Coiled coil</keyword>
<evidence type="ECO:0000313" key="8">
    <source>
        <dbReference type="Proteomes" id="UP000003340"/>
    </source>
</evidence>
<keyword evidence="1 4" id="KW-0732">Signal</keyword>
<reference evidence="7 8" key="2">
    <citation type="submission" date="2009-02" db="EMBL/GenBank/DDBJ databases">
        <title>Draft genome sequence of Clostridium methylpentosum (DSM 5476).</title>
        <authorList>
            <person name="Sudarsanam P."/>
            <person name="Ley R."/>
            <person name="Guruge J."/>
            <person name="Turnbaugh P.J."/>
            <person name="Mahowald M."/>
            <person name="Liep D."/>
            <person name="Gordon J."/>
        </authorList>
    </citation>
    <scope>NUCLEOTIDE SEQUENCE [LARGE SCALE GENOMIC DNA]</scope>
    <source>
        <strain evidence="7 8">DSM 5476</strain>
    </source>
</reference>
<sequence length="469" mass="51294">MDFKKRGNKLVAAALCAALVFTMNGAFPVGAAKTTDERKLEDQIANYEKILNEKANDISQKEEYNKTLDAQIAVMNEKIDADQAKINALNNEISAKNAQIAELEAQINAKQEDIDAKNADIAYKEEEKQKTVDQLKERIRASYMAGQTSTLEMLLSSEDFGKFLSNYEYMKRITTHDRKLAETYMRQVQELETARAEVEQAKSEQEDERASMQQSIQEVETKKAELTETQQGQQATRSSLQQKLKDNNRELGQMNQEYEASLEELKSMQADLEQMSRESMNSTPPANSSSNTNSGGNTGGDSSNNGSSGGNNSGGSNNDNTSSQPSGGGNNGNNNSGNSNSYGFVWPVPGHTYISQGYKGLAHTGIDIPAPVNTPIVAVKAGVVKEAYPNGRTDGNGWWTYGKYLIIDHGNGELSLYAHCNSLNVSVGQQVSQGQKIAGVGNTGNSFGNHLHIELYRNGGRVDPQSYLR</sequence>
<feature type="chain" id="PRO_5002897856" evidence="4">
    <location>
        <begin position="32"/>
        <end position="469"/>
    </location>
</feature>
<accession>C0EB61</accession>
<dbReference type="AlphaFoldDB" id="C0EB61"/>
<evidence type="ECO:0000256" key="4">
    <source>
        <dbReference type="SAM" id="SignalP"/>
    </source>
</evidence>
<gene>
    <name evidence="7" type="ORF">CLOSTMETH_01078</name>
</gene>
<dbReference type="Pfam" id="PF01551">
    <property type="entry name" value="Peptidase_M23"/>
    <property type="match status" value="1"/>
</dbReference>
<feature type="region of interest" description="Disordered" evidence="3">
    <location>
        <begin position="195"/>
        <end position="240"/>
    </location>
</feature>
<evidence type="ECO:0000256" key="2">
    <source>
        <dbReference type="SAM" id="Coils"/>
    </source>
</evidence>
<dbReference type="InterPro" id="IPR050570">
    <property type="entry name" value="Cell_wall_metabolism_enzyme"/>
</dbReference>
<feature type="compositionally biased region" description="Polar residues" evidence="3">
    <location>
        <begin position="277"/>
        <end position="286"/>
    </location>
</feature>
<feature type="domain" description="Peptidoglycan hydrolase PcsB coiled-coil" evidence="6">
    <location>
        <begin position="124"/>
        <end position="193"/>
    </location>
</feature>
<dbReference type="EMBL" id="ACEC01000040">
    <property type="protein sequence ID" value="EEG31281.1"/>
    <property type="molecule type" value="Genomic_DNA"/>
</dbReference>
<feature type="signal peptide" evidence="4">
    <location>
        <begin position="1"/>
        <end position="31"/>
    </location>
</feature>
<dbReference type="eggNOG" id="COG4942">
    <property type="taxonomic scope" value="Bacteria"/>
</dbReference>
<dbReference type="Pfam" id="PF24568">
    <property type="entry name" value="CC_PcsB"/>
    <property type="match status" value="1"/>
</dbReference>
<evidence type="ECO:0000256" key="3">
    <source>
        <dbReference type="SAM" id="MobiDB-lite"/>
    </source>
</evidence>
<dbReference type="Gene3D" id="6.10.250.3150">
    <property type="match status" value="1"/>
</dbReference>
<evidence type="ECO:0000313" key="7">
    <source>
        <dbReference type="EMBL" id="EEG31281.1"/>
    </source>
</evidence>
<dbReference type="InterPro" id="IPR016047">
    <property type="entry name" value="M23ase_b-sheet_dom"/>
</dbReference>
<dbReference type="STRING" id="537013.CLOSTMETH_01078"/>
<feature type="compositionally biased region" description="Polar residues" evidence="3">
    <location>
        <begin position="227"/>
        <end position="240"/>
    </location>
</feature>
<dbReference type="InterPro" id="IPR057309">
    <property type="entry name" value="PcsB_CC"/>
</dbReference>
<keyword evidence="8" id="KW-1185">Reference proteome</keyword>
<feature type="compositionally biased region" description="Low complexity" evidence="3">
    <location>
        <begin position="287"/>
        <end position="306"/>
    </location>
</feature>
<dbReference type="GO" id="GO:0004222">
    <property type="term" value="F:metalloendopeptidase activity"/>
    <property type="evidence" value="ECO:0007669"/>
    <property type="project" value="TreeGrafter"/>
</dbReference>
<dbReference type="PANTHER" id="PTHR21666">
    <property type="entry name" value="PEPTIDASE-RELATED"/>
    <property type="match status" value="1"/>
</dbReference>
<evidence type="ECO:0000259" key="6">
    <source>
        <dbReference type="Pfam" id="PF24568"/>
    </source>
</evidence>
<feature type="domain" description="M23ase beta-sheet core" evidence="5">
    <location>
        <begin position="363"/>
        <end position="464"/>
    </location>
</feature>
<dbReference type="HOGENOM" id="CLU_029425_4_3_9"/>
<comment type="caution">
    <text evidence="7">The sequence shown here is derived from an EMBL/GenBank/DDBJ whole genome shotgun (WGS) entry which is preliminary data.</text>
</comment>
<evidence type="ECO:0000259" key="5">
    <source>
        <dbReference type="Pfam" id="PF01551"/>
    </source>
</evidence>
<dbReference type="InterPro" id="IPR011055">
    <property type="entry name" value="Dup_hybrid_motif"/>
</dbReference>
<dbReference type="CDD" id="cd12797">
    <property type="entry name" value="M23_peptidase"/>
    <property type="match status" value="1"/>
</dbReference>
<feature type="coiled-coil region" evidence="2">
    <location>
        <begin position="37"/>
        <end position="120"/>
    </location>
</feature>
<feature type="compositionally biased region" description="Low complexity" evidence="3">
    <location>
        <begin position="314"/>
        <end position="325"/>
    </location>
</feature>
<dbReference type="Proteomes" id="UP000003340">
    <property type="component" value="Unassembled WGS sequence"/>
</dbReference>
<feature type="compositionally biased region" description="Basic and acidic residues" evidence="3">
    <location>
        <begin position="195"/>
        <end position="210"/>
    </location>
</feature>
<feature type="region of interest" description="Disordered" evidence="3">
    <location>
        <begin position="273"/>
        <end position="336"/>
    </location>
</feature>
<dbReference type="Gene3D" id="2.70.70.10">
    <property type="entry name" value="Glucose Permease (Domain IIA)"/>
    <property type="match status" value="1"/>
</dbReference>
<protein>
    <submittedName>
        <fullName evidence="7">Peptidase, M23 family</fullName>
    </submittedName>
</protein>
<dbReference type="PANTHER" id="PTHR21666:SF270">
    <property type="entry name" value="MUREIN HYDROLASE ACTIVATOR ENVC"/>
    <property type="match status" value="1"/>
</dbReference>